<dbReference type="CDD" id="cd00438">
    <property type="entry name" value="cupin_RmlC"/>
    <property type="match status" value="1"/>
</dbReference>
<evidence type="ECO:0000313" key="3">
    <source>
        <dbReference type="Proteomes" id="UP000826188"/>
    </source>
</evidence>
<comment type="similarity">
    <text evidence="1">Belongs to the dTDP-4-dehydrorhamnose 3,5-epimerase family.</text>
</comment>
<dbReference type="PANTHER" id="PTHR21047">
    <property type="entry name" value="DTDP-6-DEOXY-D-GLUCOSE-3,5 EPIMERASE"/>
    <property type="match status" value="1"/>
</dbReference>
<comment type="function">
    <text evidence="1">Catalyzes the epimerization of the C3' and C5'positions of dTDP-6-deoxy-D-xylo-4-hexulose, forming dTDP-6-deoxy-L-lyxo-4-hexulose.</text>
</comment>
<gene>
    <name evidence="2" type="primary">rfbC</name>
    <name evidence="2" type="ORF">KYK14_03470</name>
</gene>
<proteinExistence type="inferred from homology"/>
<dbReference type="PANTHER" id="PTHR21047:SF2">
    <property type="entry name" value="THYMIDINE DIPHOSPHO-4-KETO-RHAMNOSE 3,5-EPIMERASE"/>
    <property type="match status" value="1"/>
</dbReference>
<comment type="catalytic activity">
    <reaction evidence="1">
        <text>dTDP-4-dehydro-6-deoxy-alpha-D-glucose = dTDP-4-dehydro-beta-L-rhamnose</text>
        <dbReference type="Rhea" id="RHEA:16969"/>
        <dbReference type="ChEBI" id="CHEBI:57649"/>
        <dbReference type="ChEBI" id="CHEBI:62830"/>
        <dbReference type="EC" id="5.1.3.13"/>
    </reaction>
</comment>
<keyword evidence="3" id="KW-1185">Reference proteome</keyword>
<dbReference type="EMBL" id="JAHWGL010000007">
    <property type="protein sequence ID" value="MBW3127596.1"/>
    <property type="molecule type" value="Genomic_DNA"/>
</dbReference>
<dbReference type="Pfam" id="PF00908">
    <property type="entry name" value="dTDP_sugar_isom"/>
    <property type="match status" value="1"/>
</dbReference>
<organism evidence="2 3">
    <name type="scientific">Hymenobacter profundi</name>
    <dbReference type="NCBI Taxonomy" id="1982110"/>
    <lineage>
        <taxon>Bacteria</taxon>
        <taxon>Pseudomonadati</taxon>
        <taxon>Bacteroidota</taxon>
        <taxon>Cytophagia</taxon>
        <taxon>Cytophagales</taxon>
        <taxon>Hymenobacteraceae</taxon>
        <taxon>Hymenobacter</taxon>
    </lineage>
</organism>
<reference evidence="2 3" key="1">
    <citation type="submission" date="2021-07" db="EMBL/GenBank/DDBJ databases">
        <title>Hymenobacter profundi sp. nov., isolated from deep-sea water.</title>
        <authorList>
            <person name="Kim M.K."/>
        </authorList>
    </citation>
    <scope>NUCLEOTIDE SEQUENCE [LARGE SCALE GENOMIC DNA]</scope>
    <source>
        <strain evidence="2 3">M2</strain>
    </source>
</reference>
<comment type="caution">
    <text evidence="2">The sequence shown here is derived from an EMBL/GenBank/DDBJ whole genome shotgun (WGS) entry which is preliminary data.</text>
</comment>
<protein>
    <recommendedName>
        <fullName evidence="1">dTDP-4-dehydrorhamnose 3,5-epimerase</fullName>
        <ecNumber evidence="1">5.1.3.13</ecNumber>
    </recommendedName>
    <alternativeName>
        <fullName evidence="1">Thymidine diphospho-4-keto-rhamnose 3,5-epimerase</fullName>
    </alternativeName>
</protein>
<name>A0ABS6WVT3_9BACT</name>
<dbReference type="RefSeq" id="WP_219156879.1">
    <property type="nucleotide sequence ID" value="NZ_JAHWGL010000007.1"/>
</dbReference>
<sequence>MKVNATSLAGVQLLENFVSQDKRGTFVKTFHLGAFQEHGLAVDFRESYYSISHKNVIRGMHFQLPPHEHDKLVYVTQGAILDVVVDLRSGSPTYLQHLAVSLDEHNQAIYIPRGCAHGFLALSNTATVVYNVTSVYEPKADAGVRWDSIGFKWPVQNPIVSDRDATFKSLNDFHLTSCL</sequence>
<dbReference type="EC" id="5.1.3.13" evidence="1"/>
<dbReference type="GO" id="GO:0008830">
    <property type="term" value="F:dTDP-4-dehydrorhamnose 3,5-epimerase activity"/>
    <property type="evidence" value="ECO:0007669"/>
    <property type="project" value="UniProtKB-EC"/>
</dbReference>
<accession>A0ABS6WVT3</accession>
<dbReference type="NCBIfam" id="TIGR01221">
    <property type="entry name" value="rmlC"/>
    <property type="match status" value="1"/>
</dbReference>
<comment type="subunit">
    <text evidence="1">Homodimer.</text>
</comment>
<evidence type="ECO:0000313" key="2">
    <source>
        <dbReference type="EMBL" id="MBW3127596.1"/>
    </source>
</evidence>
<comment type="pathway">
    <text evidence="1">Carbohydrate biosynthesis; dTDP-L-rhamnose biosynthesis.</text>
</comment>
<keyword evidence="1 2" id="KW-0413">Isomerase</keyword>
<dbReference type="Proteomes" id="UP000826188">
    <property type="component" value="Unassembled WGS sequence"/>
</dbReference>
<evidence type="ECO:0000256" key="1">
    <source>
        <dbReference type="RuleBase" id="RU364069"/>
    </source>
</evidence>
<dbReference type="InterPro" id="IPR000888">
    <property type="entry name" value="RmlC-like"/>
</dbReference>